<keyword evidence="2" id="KW-0325">Glycoprotein</keyword>
<proteinExistence type="predicted"/>
<dbReference type="PANTHER" id="PTHR10605">
    <property type="entry name" value="HEPARAN SULFATE SULFOTRANSFERASE"/>
    <property type="match status" value="1"/>
</dbReference>
<comment type="caution">
    <text evidence="4">The sequence shown here is derived from an EMBL/GenBank/DDBJ whole genome shotgun (WGS) entry which is preliminary data.</text>
</comment>
<keyword evidence="1 4" id="KW-0808">Transferase</keyword>
<dbReference type="SUPFAM" id="SSF52540">
    <property type="entry name" value="P-loop containing nucleoside triphosphate hydrolases"/>
    <property type="match status" value="1"/>
</dbReference>
<dbReference type="PANTHER" id="PTHR10605:SF56">
    <property type="entry name" value="BIFUNCTIONAL HEPARAN SULFATE N-DEACETYLASE_N-SULFOTRANSFERASE"/>
    <property type="match status" value="1"/>
</dbReference>
<name>A0ABT7PR86_9BACT</name>
<feature type="domain" description="Sulfotransferase" evidence="3">
    <location>
        <begin position="7"/>
        <end position="188"/>
    </location>
</feature>
<evidence type="ECO:0000313" key="5">
    <source>
        <dbReference type="Proteomes" id="UP001239462"/>
    </source>
</evidence>
<evidence type="ECO:0000256" key="1">
    <source>
        <dbReference type="ARBA" id="ARBA00022679"/>
    </source>
</evidence>
<organism evidence="4 5">
    <name type="scientific">Roseiconus lacunae</name>
    <dbReference type="NCBI Taxonomy" id="2605694"/>
    <lineage>
        <taxon>Bacteria</taxon>
        <taxon>Pseudomonadati</taxon>
        <taxon>Planctomycetota</taxon>
        <taxon>Planctomycetia</taxon>
        <taxon>Pirellulales</taxon>
        <taxon>Pirellulaceae</taxon>
        <taxon>Roseiconus</taxon>
    </lineage>
</organism>
<dbReference type="Pfam" id="PF00685">
    <property type="entry name" value="Sulfotransfer_1"/>
    <property type="match status" value="1"/>
</dbReference>
<keyword evidence="5" id="KW-1185">Reference proteome</keyword>
<protein>
    <submittedName>
        <fullName evidence="4">Sulfotransferase</fullName>
        <ecNumber evidence="4">2.8.2.-</ecNumber>
    </submittedName>
</protein>
<evidence type="ECO:0000313" key="4">
    <source>
        <dbReference type="EMBL" id="MDM4018851.1"/>
    </source>
</evidence>
<dbReference type="Proteomes" id="UP001239462">
    <property type="component" value="Unassembled WGS sequence"/>
</dbReference>
<evidence type="ECO:0000259" key="3">
    <source>
        <dbReference type="Pfam" id="PF00685"/>
    </source>
</evidence>
<dbReference type="InterPro" id="IPR000863">
    <property type="entry name" value="Sulfotransferase_dom"/>
</dbReference>
<accession>A0ABT7PR86</accession>
<sequence length="299" mass="34770">MTTNIPNLFVIGAMKCGTTTLHNLLAEHPDIFMSAEKEPAFFTIEHPTDQQRYHYQSLFQAADGERVLGESSTQYSMLPTYPGCINRLADASPNAKLIYMMKDPIERTLSHYWHQYRSKKRHGGDRRPIIEAVLADEHYHAVSDYARQLKPYLDRFGRNQIKAVVLERFSQNPEEGYQDILQFLGVDPDFTPERVGRRDHDGQRITARKRKWLTAIQRSSQWDAVRSFVPAPIRRIGHRLSEYDRVDRRAFDDSAARKALLPHALRWTNDLEQLLGEDLGLWRRKWESLSVPVEKRGAK</sequence>
<dbReference type="InterPro" id="IPR027417">
    <property type="entry name" value="P-loop_NTPase"/>
</dbReference>
<reference evidence="4 5" key="1">
    <citation type="submission" date="2023-06" db="EMBL/GenBank/DDBJ databases">
        <title>Roseiconus lacunae JC819 isolated from Gulf of Mannar region, Tamil Nadu.</title>
        <authorList>
            <person name="Pk S."/>
            <person name="Ch S."/>
            <person name="Ch V.R."/>
        </authorList>
    </citation>
    <scope>NUCLEOTIDE SEQUENCE [LARGE SCALE GENOMIC DNA]</scope>
    <source>
        <strain evidence="4 5">JC819</strain>
    </source>
</reference>
<dbReference type="GO" id="GO:0016740">
    <property type="term" value="F:transferase activity"/>
    <property type="evidence" value="ECO:0007669"/>
    <property type="project" value="UniProtKB-KW"/>
</dbReference>
<gene>
    <name evidence="4" type="ORF">QTN89_25580</name>
</gene>
<dbReference type="EC" id="2.8.2.-" evidence="4"/>
<dbReference type="EMBL" id="JASZZN010000027">
    <property type="protein sequence ID" value="MDM4018851.1"/>
    <property type="molecule type" value="Genomic_DNA"/>
</dbReference>
<dbReference type="Gene3D" id="3.40.50.300">
    <property type="entry name" value="P-loop containing nucleotide triphosphate hydrolases"/>
    <property type="match status" value="1"/>
</dbReference>
<evidence type="ECO:0000256" key="2">
    <source>
        <dbReference type="ARBA" id="ARBA00023180"/>
    </source>
</evidence>
<dbReference type="RefSeq" id="WP_289166834.1">
    <property type="nucleotide sequence ID" value="NZ_JASZZN010000027.1"/>
</dbReference>
<dbReference type="InterPro" id="IPR037359">
    <property type="entry name" value="NST/OST"/>
</dbReference>